<feature type="region of interest" description="Disordered" evidence="1">
    <location>
        <begin position="1"/>
        <end position="21"/>
    </location>
</feature>
<proteinExistence type="predicted"/>
<dbReference type="AlphaFoldDB" id="A0A9Q1RCJ2"/>
<dbReference type="Proteomes" id="UP001152561">
    <property type="component" value="Unassembled WGS sequence"/>
</dbReference>
<name>A0A9Q1RCJ2_9SOLA</name>
<evidence type="ECO:0000256" key="1">
    <source>
        <dbReference type="SAM" id="MobiDB-lite"/>
    </source>
</evidence>
<evidence type="ECO:0000313" key="2">
    <source>
        <dbReference type="EMBL" id="KAJ8550141.1"/>
    </source>
</evidence>
<comment type="caution">
    <text evidence="2">The sequence shown here is derived from an EMBL/GenBank/DDBJ whole genome shotgun (WGS) entry which is preliminary data.</text>
</comment>
<dbReference type="EMBL" id="JAJAGQ010000011">
    <property type="protein sequence ID" value="KAJ8550141.1"/>
    <property type="molecule type" value="Genomic_DNA"/>
</dbReference>
<protein>
    <submittedName>
        <fullName evidence="2">Uncharacterized protein</fullName>
    </submittedName>
</protein>
<sequence length="79" mass="8728">MIIHGETGGHVPSATATKDNVPHEEFGEKLAAVTSKQGTTPKRNAILQDLVAHKVTETEIRKIVEELQHVEEDKGMEDR</sequence>
<keyword evidence="3" id="KW-1185">Reference proteome</keyword>
<accession>A0A9Q1RCJ2</accession>
<evidence type="ECO:0000313" key="3">
    <source>
        <dbReference type="Proteomes" id="UP001152561"/>
    </source>
</evidence>
<reference evidence="3" key="1">
    <citation type="journal article" date="2023" name="Proc. Natl. Acad. Sci. U.S.A.">
        <title>Genomic and structural basis for evolution of tropane alkaloid biosynthesis.</title>
        <authorList>
            <person name="Wanga Y.-J."/>
            <person name="Taina T."/>
            <person name="Yua J.-Y."/>
            <person name="Lia J."/>
            <person name="Xua B."/>
            <person name="Chenc J."/>
            <person name="D'Auriad J.C."/>
            <person name="Huanga J.-P."/>
            <person name="Huanga S.-X."/>
        </authorList>
    </citation>
    <scope>NUCLEOTIDE SEQUENCE [LARGE SCALE GENOMIC DNA]</scope>
    <source>
        <strain evidence="3">cv. KIB-2019</strain>
    </source>
</reference>
<organism evidence="2 3">
    <name type="scientific">Anisodus acutangulus</name>
    <dbReference type="NCBI Taxonomy" id="402998"/>
    <lineage>
        <taxon>Eukaryota</taxon>
        <taxon>Viridiplantae</taxon>
        <taxon>Streptophyta</taxon>
        <taxon>Embryophyta</taxon>
        <taxon>Tracheophyta</taxon>
        <taxon>Spermatophyta</taxon>
        <taxon>Magnoliopsida</taxon>
        <taxon>eudicotyledons</taxon>
        <taxon>Gunneridae</taxon>
        <taxon>Pentapetalae</taxon>
        <taxon>asterids</taxon>
        <taxon>lamiids</taxon>
        <taxon>Solanales</taxon>
        <taxon>Solanaceae</taxon>
        <taxon>Solanoideae</taxon>
        <taxon>Hyoscyameae</taxon>
        <taxon>Anisodus</taxon>
    </lineage>
</organism>
<gene>
    <name evidence="2" type="ORF">K7X08_033848</name>
</gene>